<feature type="transmembrane region" description="Helical" evidence="1">
    <location>
        <begin position="29"/>
        <end position="52"/>
    </location>
</feature>
<feature type="transmembrane region" description="Helical" evidence="1">
    <location>
        <begin position="64"/>
        <end position="90"/>
    </location>
</feature>
<sequence length="169" mass="18058">MATHQALPVMQPQAHSAALPPSQTHLSKWWPISFFIAAVVFFIIGGGLVGAWNSNYYYDDSMGTFQGAIACFAIGGLCKLVGWILVIIYCTQRRPSRQTTVTYVSHPLTTYPGGPSPASVSPVPVHSPAPPYPNIQTPLQHQGVSMKFCGQCGASLTSPFCTQCGSKGV</sequence>
<keyword evidence="3" id="KW-1185">Reference proteome</keyword>
<dbReference type="EMBL" id="JBFXLU010000204">
    <property type="protein sequence ID" value="KAL2835473.1"/>
    <property type="molecule type" value="Genomic_DNA"/>
</dbReference>
<keyword evidence="1" id="KW-1133">Transmembrane helix</keyword>
<evidence type="ECO:0000313" key="3">
    <source>
        <dbReference type="Proteomes" id="UP001610446"/>
    </source>
</evidence>
<accession>A0ABR4J5Z8</accession>
<keyword evidence="1" id="KW-0472">Membrane</keyword>
<dbReference type="InterPro" id="IPR036927">
    <property type="entry name" value="Cyt_c_oxase-like_su1_sf"/>
</dbReference>
<organism evidence="2 3">
    <name type="scientific">Aspergillus pseudoustus</name>
    <dbReference type="NCBI Taxonomy" id="1810923"/>
    <lineage>
        <taxon>Eukaryota</taxon>
        <taxon>Fungi</taxon>
        <taxon>Dikarya</taxon>
        <taxon>Ascomycota</taxon>
        <taxon>Pezizomycotina</taxon>
        <taxon>Eurotiomycetes</taxon>
        <taxon>Eurotiomycetidae</taxon>
        <taxon>Eurotiales</taxon>
        <taxon>Aspergillaceae</taxon>
        <taxon>Aspergillus</taxon>
        <taxon>Aspergillus subgen. Nidulantes</taxon>
    </lineage>
</organism>
<evidence type="ECO:0000313" key="2">
    <source>
        <dbReference type="EMBL" id="KAL2835473.1"/>
    </source>
</evidence>
<evidence type="ECO:0008006" key="4">
    <source>
        <dbReference type="Google" id="ProtNLM"/>
    </source>
</evidence>
<reference evidence="2 3" key="1">
    <citation type="submission" date="2024-07" db="EMBL/GenBank/DDBJ databases">
        <title>Section-level genome sequencing and comparative genomics of Aspergillus sections Usti and Cavernicolus.</title>
        <authorList>
            <consortium name="Lawrence Berkeley National Laboratory"/>
            <person name="Nybo J.L."/>
            <person name="Vesth T.C."/>
            <person name="Theobald S."/>
            <person name="Frisvad J.C."/>
            <person name="Larsen T.O."/>
            <person name="Kjaerboelling I."/>
            <person name="Rothschild-Mancinelli K."/>
            <person name="Lyhne E.K."/>
            <person name="Kogle M.E."/>
            <person name="Barry K."/>
            <person name="Clum A."/>
            <person name="Na H."/>
            <person name="Ledsgaard L."/>
            <person name="Lin J."/>
            <person name="Lipzen A."/>
            <person name="Kuo A."/>
            <person name="Riley R."/>
            <person name="Mondo S."/>
            <person name="Labutti K."/>
            <person name="Haridas S."/>
            <person name="Pangalinan J."/>
            <person name="Salamov A.A."/>
            <person name="Simmons B.A."/>
            <person name="Magnuson J.K."/>
            <person name="Chen J."/>
            <person name="Drula E."/>
            <person name="Henrissat B."/>
            <person name="Wiebenga A."/>
            <person name="Lubbers R.J."/>
            <person name="Gomes A.C."/>
            <person name="Makela M.R."/>
            <person name="Stajich J."/>
            <person name="Grigoriev I.V."/>
            <person name="Mortensen U.H."/>
            <person name="De Vries R.P."/>
            <person name="Baker S.E."/>
            <person name="Andersen M.R."/>
        </authorList>
    </citation>
    <scope>NUCLEOTIDE SEQUENCE [LARGE SCALE GENOMIC DNA]</scope>
    <source>
        <strain evidence="2 3">CBS 123904</strain>
    </source>
</reference>
<keyword evidence="1" id="KW-0812">Transmembrane</keyword>
<protein>
    <recommendedName>
        <fullName evidence="4">Zinc-ribbon domain-containing protein</fullName>
    </recommendedName>
</protein>
<proteinExistence type="predicted"/>
<dbReference type="Proteomes" id="UP001610446">
    <property type="component" value="Unassembled WGS sequence"/>
</dbReference>
<gene>
    <name evidence="2" type="ORF">BJY01DRAFT_252653</name>
</gene>
<comment type="caution">
    <text evidence="2">The sequence shown here is derived from an EMBL/GenBank/DDBJ whole genome shotgun (WGS) entry which is preliminary data.</text>
</comment>
<dbReference type="SUPFAM" id="SSF81442">
    <property type="entry name" value="Cytochrome c oxidase subunit I-like"/>
    <property type="match status" value="1"/>
</dbReference>
<name>A0ABR4J5Z8_9EURO</name>
<evidence type="ECO:0000256" key="1">
    <source>
        <dbReference type="SAM" id="Phobius"/>
    </source>
</evidence>